<evidence type="ECO:0000256" key="4">
    <source>
        <dbReference type="ARBA" id="ARBA00022618"/>
    </source>
</evidence>
<evidence type="ECO:0000313" key="10">
    <source>
        <dbReference type="EMBL" id="CUS49695.1"/>
    </source>
</evidence>
<evidence type="ECO:0000256" key="5">
    <source>
        <dbReference type="ARBA" id="ARBA00022692"/>
    </source>
</evidence>
<dbReference type="PANTHER" id="PTHR30558">
    <property type="entry name" value="EXBD MEMBRANE COMPONENT OF PMF-DRIVEN MACROMOLECULE IMPORT SYSTEM"/>
    <property type="match status" value="1"/>
</dbReference>
<keyword evidence="5 9" id="KW-0812">Transmembrane</keyword>
<dbReference type="GO" id="GO:0022857">
    <property type="term" value="F:transmembrane transporter activity"/>
    <property type="evidence" value="ECO:0007669"/>
    <property type="project" value="InterPro"/>
</dbReference>
<sequence>MRISRHRHKRQMSEINVVPYIDVMLVLLVIFMVTAPLMMEGVTIDLPAADAKPVAEDRSEPFVVRVDREGAYYLNEDKQPVADLNQIRIKAAIVLRNNPKTPFMVEGDKAVAYDAVVQAMVLLQQAGVPSIGLVTDPTGE</sequence>
<evidence type="ECO:0000256" key="6">
    <source>
        <dbReference type="ARBA" id="ARBA00022989"/>
    </source>
</evidence>
<dbReference type="Gene3D" id="3.30.420.270">
    <property type="match status" value="1"/>
</dbReference>
<evidence type="ECO:0000256" key="3">
    <source>
        <dbReference type="ARBA" id="ARBA00022519"/>
    </source>
</evidence>
<dbReference type="PANTHER" id="PTHR30558:SF7">
    <property type="entry name" value="TOL-PAL SYSTEM PROTEIN TOLR"/>
    <property type="match status" value="1"/>
</dbReference>
<accession>A0A160TPN3</accession>
<keyword evidence="3" id="KW-0997">Cell inner membrane</keyword>
<dbReference type="InterPro" id="IPR003400">
    <property type="entry name" value="ExbD"/>
</dbReference>
<evidence type="ECO:0000256" key="2">
    <source>
        <dbReference type="ARBA" id="ARBA00022475"/>
    </source>
</evidence>
<dbReference type="GO" id="GO:0015031">
    <property type="term" value="P:protein transport"/>
    <property type="evidence" value="ECO:0007669"/>
    <property type="project" value="InterPro"/>
</dbReference>
<gene>
    <name evidence="10" type="ORF">MGWOODY_XGa1246</name>
</gene>
<keyword evidence="6 9" id="KW-1133">Transmembrane helix</keyword>
<feature type="transmembrane region" description="Helical" evidence="9">
    <location>
        <begin position="20"/>
        <end position="39"/>
    </location>
</feature>
<evidence type="ECO:0000256" key="8">
    <source>
        <dbReference type="ARBA" id="ARBA00023306"/>
    </source>
</evidence>
<keyword evidence="8" id="KW-0131">Cell cycle</keyword>
<dbReference type="NCBIfam" id="TIGR02801">
    <property type="entry name" value="tolR"/>
    <property type="match status" value="1"/>
</dbReference>
<dbReference type="GO" id="GO:0051301">
    <property type="term" value="P:cell division"/>
    <property type="evidence" value="ECO:0007669"/>
    <property type="project" value="UniProtKB-KW"/>
</dbReference>
<evidence type="ECO:0000256" key="1">
    <source>
        <dbReference type="ARBA" id="ARBA00004162"/>
    </source>
</evidence>
<evidence type="ECO:0000256" key="7">
    <source>
        <dbReference type="ARBA" id="ARBA00023136"/>
    </source>
</evidence>
<evidence type="ECO:0000256" key="9">
    <source>
        <dbReference type="SAM" id="Phobius"/>
    </source>
</evidence>
<keyword evidence="4" id="KW-0132">Cell division</keyword>
<protein>
    <submittedName>
        <fullName evidence="10">Tol biopolymer transport system, TolR protein</fullName>
    </submittedName>
</protein>
<organism evidence="10">
    <name type="scientific">hydrothermal vent metagenome</name>
    <dbReference type="NCBI Taxonomy" id="652676"/>
    <lineage>
        <taxon>unclassified sequences</taxon>
        <taxon>metagenomes</taxon>
        <taxon>ecological metagenomes</taxon>
    </lineage>
</organism>
<dbReference type="HAMAP" id="MF_02203">
    <property type="entry name" value="TolR"/>
    <property type="match status" value="1"/>
</dbReference>
<dbReference type="AlphaFoldDB" id="A0A160TPN3"/>
<dbReference type="Pfam" id="PF02472">
    <property type="entry name" value="ExbD"/>
    <property type="match status" value="1"/>
</dbReference>
<dbReference type="EMBL" id="CZRL01000001">
    <property type="protein sequence ID" value="CUS49695.1"/>
    <property type="molecule type" value="Genomic_DNA"/>
</dbReference>
<name>A0A160TPN3_9ZZZZ</name>
<reference evidence="10" key="1">
    <citation type="submission" date="2015-10" db="EMBL/GenBank/DDBJ databases">
        <authorList>
            <person name="Gilbert D.G."/>
        </authorList>
    </citation>
    <scope>NUCLEOTIDE SEQUENCE</scope>
</reference>
<keyword evidence="2" id="KW-1003">Cell membrane</keyword>
<proteinExistence type="inferred from homology"/>
<dbReference type="GO" id="GO:0005886">
    <property type="term" value="C:plasma membrane"/>
    <property type="evidence" value="ECO:0007669"/>
    <property type="project" value="UniProtKB-SubCell"/>
</dbReference>
<dbReference type="InterPro" id="IPR014168">
    <property type="entry name" value="Tol-Pal_TolR"/>
</dbReference>
<keyword evidence="7 9" id="KW-0472">Membrane</keyword>
<comment type="subcellular location">
    <subcellularLocation>
        <location evidence="1">Cell membrane</location>
        <topology evidence="1">Single-pass membrane protein</topology>
    </subcellularLocation>
</comment>